<reference evidence="1 2" key="1">
    <citation type="journal article" date="2022" name="Front. Microbiol.">
        <title>Identification and characterization of a novel class of self-sufficient cytochrome P450 hydroxylase involved in cyclohexanecarboxylate degradation in Paraburkholderia terrae strain KU-64.</title>
        <authorList>
            <person name="Yamamoto T."/>
            <person name="Hasegawa Y."/>
            <person name="Iwaki H."/>
        </authorList>
    </citation>
    <scope>NUCLEOTIDE SEQUENCE [LARGE SCALE GENOMIC DNA]</scope>
    <source>
        <strain evidence="1 2">KU-64</strain>
    </source>
</reference>
<evidence type="ECO:0000313" key="1">
    <source>
        <dbReference type="EMBL" id="BCZ85758.1"/>
    </source>
</evidence>
<keyword evidence="2" id="KW-1185">Reference proteome</keyword>
<gene>
    <name evidence="1" type="ORF">PTKU64_94330</name>
</gene>
<name>A0ABN6K1K1_9BURK</name>
<geneLocation type="plasmid" evidence="1 2">
    <name>pPT70</name>
</geneLocation>
<dbReference type="EMBL" id="AP024960">
    <property type="protein sequence ID" value="BCZ85758.1"/>
    <property type="molecule type" value="Genomic_DNA"/>
</dbReference>
<proteinExistence type="predicted"/>
<dbReference type="Proteomes" id="UP001319874">
    <property type="component" value="Plasmid pPT70"/>
</dbReference>
<protein>
    <submittedName>
        <fullName evidence="1">Uncharacterized protein</fullName>
    </submittedName>
</protein>
<evidence type="ECO:0000313" key="2">
    <source>
        <dbReference type="Proteomes" id="UP001319874"/>
    </source>
</evidence>
<organism evidence="1 2">
    <name type="scientific">Paraburkholderia terrae</name>
    <dbReference type="NCBI Taxonomy" id="311230"/>
    <lineage>
        <taxon>Bacteria</taxon>
        <taxon>Pseudomonadati</taxon>
        <taxon>Pseudomonadota</taxon>
        <taxon>Betaproteobacteria</taxon>
        <taxon>Burkholderiales</taxon>
        <taxon>Burkholderiaceae</taxon>
        <taxon>Paraburkholderia</taxon>
    </lineage>
</organism>
<keyword evidence="1" id="KW-0614">Plasmid</keyword>
<accession>A0ABN6K1K1</accession>
<sequence length="85" mass="9397">MPAVPLTHIKSNRVDGCAVIEVRTGAAFEAIDDCYARSPRRLMEYSVEAHLALKMTSVAPRAFCAVERCIGCLDQFVRTGHVAFR</sequence>